<evidence type="ECO:0000313" key="20">
    <source>
        <dbReference type="EMBL" id="SCC14987.1"/>
    </source>
</evidence>
<dbReference type="Proteomes" id="UP000223311">
    <property type="component" value="Unassembled WGS sequence"/>
</dbReference>
<organism evidence="8 24">
    <name type="scientific">Bacillus wiedmannii</name>
    <dbReference type="NCBI Taxonomy" id="1890302"/>
    <lineage>
        <taxon>Bacteria</taxon>
        <taxon>Bacillati</taxon>
        <taxon>Bacillota</taxon>
        <taxon>Bacilli</taxon>
        <taxon>Bacillales</taxon>
        <taxon>Bacillaceae</taxon>
        <taxon>Bacillus</taxon>
        <taxon>Bacillus cereus group</taxon>
    </lineage>
</organism>
<dbReference type="GO" id="GO:0009306">
    <property type="term" value="P:protein secretion"/>
    <property type="evidence" value="ECO:0007669"/>
    <property type="project" value="InterPro"/>
</dbReference>
<keyword evidence="5 7" id="KW-1133">Transmembrane helix</keyword>
<dbReference type="EMBL" id="FMZR01000004">
    <property type="protein sequence ID" value="SDD07343.1"/>
    <property type="molecule type" value="Genomic_DNA"/>
</dbReference>
<evidence type="ECO:0000313" key="21">
    <source>
        <dbReference type="EMBL" id="SDD07343.1"/>
    </source>
</evidence>
<dbReference type="EMBL" id="NUSP01000011">
    <property type="protein sequence ID" value="PHD60031.1"/>
    <property type="molecule type" value="Genomic_DNA"/>
</dbReference>
<evidence type="ECO:0000256" key="1">
    <source>
        <dbReference type="ARBA" id="ARBA00004651"/>
    </source>
</evidence>
<dbReference type="Proteomes" id="UP000220045">
    <property type="component" value="Unassembled WGS sequence"/>
</dbReference>
<reference evidence="21" key="7">
    <citation type="submission" date="2016-10" db="EMBL/GenBank/DDBJ databases">
        <authorList>
            <person name="de Groot N.N."/>
        </authorList>
    </citation>
    <scope>NUCLEOTIDE SEQUENCE [LARGE SCALE GENOMIC DNA]</scope>
    <source>
        <strain evidence="21">KPR-7A</strain>
    </source>
</reference>
<keyword evidence="3" id="KW-1003">Cell membrane</keyword>
<reference evidence="20" key="4">
    <citation type="submission" date="2016-08" db="EMBL/GenBank/DDBJ databases">
        <authorList>
            <person name="Seilhamer J.J."/>
        </authorList>
    </citation>
    <scope>NUCLEOTIDE SEQUENCE [LARGE SCALE GENOMIC DNA]</scope>
    <source>
        <strain evidence="20">INRA Bc05-F1</strain>
    </source>
</reference>
<dbReference type="PATRIC" id="fig|1396.419.peg.5418"/>
<feature type="transmembrane region" description="Helical" evidence="7">
    <location>
        <begin position="51"/>
        <end position="70"/>
    </location>
</feature>
<gene>
    <name evidence="8" type="ORF">B4147_1413</name>
    <name evidence="20" type="ORF">BC05F1_01766</name>
    <name evidence="19" type="ORF">BC10311_01647</name>
    <name evidence="9" type="ORF">BK730_14680</name>
    <name evidence="18" type="ORF">C6357_04655</name>
    <name evidence="13" type="ORF">CN611_26480</name>
    <name evidence="11" type="ORF">CN684_03370</name>
    <name evidence="12" type="ORF">CN694_06895</name>
    <name evidence="15" type="ORF">COF57_12490</name>
    <name evidence="17" type="ORF">COI65_04830</name>
    <name evidence="16" type="ORF">COI74_01995</name>
    <name evidence="14" type="ORF">COL66_08375</name>
    <name evidence="10" type="ORF">COO17_12035</name>
    <name evidence="22" type="ORF">FC694_15310</name>
    <name evidence="23" type="ORF">QNH45_08425</name>
    <name evidence="21" type="ORF">SAMN04487767_104281</name>
</gene>
<reference evidence="27 28" key="5">
    <citation type="submission" date="2016-08" db="EMBL/GenBank/DDBJ databases">
        <authorList>
            <person name="Loux V."/>
            <person name="Rue O."/>
        </authorList>
    </citation>
    <scope>NUCLEOTIDE SEQUENCE [LARGE SCALE GENOMIC DNA]</scope>
    <source>
        <strain evidence="28">INRA Bc05-F1</strain>
        <strain evidence="19 27">WSBC_10311</strain>
    </source>
</reference>
<dbReference type="Proteomes" id="UP000194945">
    <property type="component" value="Unassembled WGS sequence"/>
</dbReference>
<reference evidence="9 26" key="6">
    <citation type="submission" date="2016-10" db="EMBL/GenBank/DDBJ databases">
        <title>Comparative genomics of Bacillus thuringiensis reveals a path to pathogens against multiple invertebrate hosts.</title>
        <authorList>
            <person name="Zheng J."/>
            <person name="Gao Q."/>
            <person name="Liu H."/>
            <person name="Peng D."/>
            <person name="Ruan L."/>
            <person name="Sun M."/>
        </authorList>
    </citation>
    <scope>NUCLEOTIDE SEQUENCE [LARGE SCALE GENOMIC DNA]</scope>
    <source>
        <strain evidence="9">BGSC 4BK1</strain>
    </source>
</reference>
<evidence type="ECO:0000313" key="25">
    <source>
        <dbReference type="Proteomes" id="UP000183507"/>
    </source>
</evidence>
<evidence type="ECO:0000313" key="13">
    <source>
        <dbReference type="EMBL" id="PEM47516.1"/>
    </source>
</evidence>
<dbReference type="RefSeq" id="WP_001098085.1">
    <property type="nucleotide sequence ID" value="NZ_CABMIE010000029.1"/>
</dbReference>
<dbReference type="EMBL" id="NFDE01000048">
    <property type="protein sequence ID" value="OTX89167.1"/>
    <property type="molecule type" value="Genomic_DNA"/>
</dbReference>
<dbReference type="Proteomes" id="UP000239236">
    <property type="component" value="Unassembled WGS sequence"/>
</dbReference>
<dbReference type="Proteomes" id="UP000220111">
    <property type="component" value="Unassembled WGS sequence"/>
</dbReference>
<dbReference type="PANTHER" id="PTHR34040:SF2">
    <property type="entry name" value="FLAGELLAR BIOSYNTHETIC PROTEIN FLIQ"/>
    <property type="match status" value="1"/>
</dbReference>
<accession>A0A063CFV2</accession>
<accession>C2PD39</accession>
<dbReference type="EMBL" id="NUUI01000004">
    <property type="protein sequence ID" value="PHG24611.1"/>
    <property type="molecule type" value="Genomic_DNA"/>
</dbReference>
<dbReference type="EMBL" id="FMBG01000011">
    <property type="protein sequence ID" value="SCC11664.1"/>
    <property type="molecule type" value="Genomic_DNA"/>
</dbReference>
<accession>A0A2C9YKM0</accession>
<comment type="similarity">
    <text evidence="2">Belongs to the FliQ/MopD/SpaQ family.</text>
</comment>
<dbReference type="Pfam" id="PF01313">
    <property type="entry name" value="Bac_export_3"/>
    <property type="match status" value="1"/>
</dbReference>
<evidence type="ECO:0000313" key="23">
    <source>
        <dbReference type="EMBL" id="WHY30789.1"/>
    </source>
</evidence>
<sequence>MNTSPIIDIFQTFFYKGVMILMPVAGVSMIVVIIIAVIMAMMQIQEQTLTFLPKMASIVLVIIILGPWMFQELTTLILDLFDKIPSLLRSY</sequence>
<dbReference type="eggNOG" id="COG1987">
    <property type="taxonomic scope" value="Bacteria"/>
</dbReference>
<evidence type="ECO:0000313" key="34">
    <source>
        <dbReference type="Proteomes" id="UP000223364"/>
    </source>
</evidence>
<accession>J9AZQ0</accession>
<dbReference type="EMBL" id="NUFG01000004">
    <property type="protein sequence ID" value="PEK26535.1"/>
    <property type="molecule type" value="Genomic_DNA"/>
</dbReference>
<evidence type="ECO:0000313" key="16">
    <source>
        <dbReference type="EMBL" id="PHG24611.1"/>
    </source>
</evidence>
<keyword evidence="6 7" id="KW-0472">Membrane</keyword>
<dbReference type="EMBL" id="NUUQ01000004">
    <property type="protein sequence ID" value="PHG65079.1"/>
    <property type="molecule type" value="Genomic_DNA"/>
</dbReference>
<evidence type="ECO:0000256" key="2">
    <source>
        <dbReference type="ARBA" id="ARBA00006156"/>
    </source>
</evidence>
<dbReference type="EMBL" id="PVRR01000001">
    <property type="protein sequence ID" value="PRT43238.1"/>
    <property type="molecule type" value="Genomic_DNA"/>
</dbReference>
<protein>
    <submittedName>
        <fullName evidence="19">Flagellar biosynthesis protein FliQ</fullName>
    </submittedName>
    <submittedName>
        <fullName evidence="21">Flagellar biosynthetic protein FliQ</fullName>
    </submittedName>
    <submittedName>
        <fullName evidence="9">Flagellar export apparatus protein FliQ</fullName>
    </submittedName>
</protein>
<evidence type="ECO:0000256" key="7">
    <source>
        <dbReference type="SAM" id="Phobius"/>
    </source>
</evidence>
<dbReference type="Proteomes" id="UP000220435">
    <property type="component" value="Unassembled WGS sequence"/>
</dbReference>
<reference evidence="23" key="13">
    <citation type="submission" date="2023-05" db="EMBL/GenBank/DDBJ databases">
        <title>Comparative genomics of Bacillaceae isolates and their secondary metabolite potential.</title>
        <authorList>
            <person name="Song L."/>
            <person name="Nielsen L.J."/>
            <person name="Mohite O."/>
            <person name="Xu X."/>
            <person name="Weber T."/>
            <person name="Kovacs A.T."/>
        </authorList>
    </citation>
    <scope>NUCLEOTIDE SEQUENCE</scope>
    <source>
        <strain evidence="23">LN15</strain>
    </source>
</reference>
<reference evidence="18 36" key="11">
    <citation type="submission" date="2018-03" db="EMBL/GenBank/DDBJ databases">
        <title>Genotypic and phenotypic analysis of antagonistic Bacillus spp. isolated from rhizosphere soil of plants in Tibet.</title>
        <authorList>
            <person name="Borriss R."/>
            <person name="Lasch P."/>
            <person name="Wu L."/>
            <person name="Wu H."/>
            <person name="Gao X."/>
        </authorList>
    </citation>
    <scope>NUCLEOTIDE SEQUENCE [LARGE SCALE GENOMIC DNA]</scope>
    <source>
        <strain evidence="18 36">NMSW16</strain>
    </source>
</reference>
<comment type="subcellular location">
    <subcellularLocation>
        <location evidence="1">Cell membrane</location>
        <topology evidence="1">Multi-pass membrane protein</topology>
    </subcellularLocation>
</comment>
<dbReference type="Proteomes" id="UP000306037">
    <property type="component" value="Unassembled WGS sequence"/>
</dbReference>
<reference evidence="25" key="8">
    <citation type="submission" date="2016-10" db="EMBL/GenBank/DDBJ databases">
        <authorList>
            <person name="Varghese N."/>
        </authorList>
    </citation>
    <scope>NUCLEOTIDE SEQUENCE [LARGE SCALE GENOMIC DNA]</scope>
    <source>
        <strain evidence="25">KPR-7A</strain>
    </source>
</reference>
<evidence type="ECO:0000313" key="31">
    <source>
        <dbReference type="Proteomes" id="UP000220621"/>
    </source>
</evidence>
<evidence type="ECO:0000313" key="11">
    <source>
        <dbReference type="EMBL" id="PEJ10791.1"/>
    </source>
</evidence>
<dbReference type="EMBL" id="CP126099">
    <property type="protein sequence ID" value="WHY30789.1"/>
    <property type="molecule type" value="Genomic_DNA"/>
</dbReference>
<evidence type="ECO:0000313" key="37">
    <source>
        <dbReference type="Proteomes" id="UP000306037"/>
    </source>
</evidence>
<name>A0A063CFV2_9BACI</name>
<dbReference type="GeneID" id="301201124"/>
<evidence type="ECO:0000313" key="12">
    <source>
        <dbReference type="EMBL" id="PEK26535.1"/>
    </source>
</evidence>
<evidence type="ECO:0000313" key="35">
    <source>
        <dbReference type="Proteomes" id="UP000225062"/>
    </source>
</evidence>
<dbReference type="AlphaFoldDB" id="A0A063CFV2"/>
<reference evidence="24" key="2">
    <citation type="submission" date="2015-04" db="EMBL/GenBank/DDBJ databases">
        <title>Draft Genome Sequences of Eight Spore-Forming Food Isolates of Bacillus cereus Genome sequencing.</title>
        <authorList>
            <person name="Krawcyk A.O."/>
            <person name="de Jong A."/>
            <person name="Eijlander R.T."/>
            <person name="Berendsen E.M."/>
            <person name="Holsappel S."/>
            <person name="Wells-Bennik M."/>
            <person name="Kuipers O.P."/>
        </authorList>
    </citation>
    <scope>NUCLEOTIDE SEQUENCE [LARGE SCALE GENOMIC DNA]</scope>
    <source>
        <strain evidence="24">B4147</strain>
    </source>
</reference>
<dbReference type="Proteomes" id="UP000183507">
    <property type="component" value="Unassembled WGS sequence"/>
</dbReference>
<evidence type="ECO:0000313" key="29">
    <source>
        <dbReference type="Proteomes" id="UP000220045"/>
    </source>
</evidence>
<dbReference type="EMBL" id="LCYN01000031">
    <property type="protein sequence ID" value="KKZ92177.1"/>
    <property type="molecule type" value="Genomic_DNA"/>
</dbReference>
<dbReference type="GO" id="GO:0005886">
    <property type="term" value="C:plasma membrane"/>
    <property type="evidence" value="ECO:0007669"/>
    <property type="project" value="UniProtKB-SubCell"/>
</dbReference>
<evidence type="ECO:0000256" key="3">
    <source>
        <dbReference type="ARBA" id="ARBA00022475"/>
    </source>
</evidence>
<keyword evidence="9" id="KW-0966">Cell projection</keyword>
<reference evidence="12 30" key="10">
    <citation type="submission" date="2017-09" db="EMBL/GenBank/DDBJ databases">
        <title>Large-scale bioinformatics analysis of Bacillus genomes uncovers conserved roles of natural products in bacterial physiology.</title>
        <authorList>
            <consortium name="Agbiome Team Llc"/>
            <person name="Bleich R.M."/>
            <person name="Kirk G.J."/>
            <person name="Santa Maria K.C."/>
            <person name="Allen S.E."/>
            <person name="Farag S."/>
            <person name="Shank E.A."/>
            <person name="Bowers A."/>
        </authorList>
    </citation>
    <scope>NUCLEOTIDE SEQUENCE [LARGE SCALE GENOMIC DNA]</scope>
    <source>
        <strain evidence="12 30">AFS000414</strain>
    </source>
</reference>
<dbReference type="PRINTS" id="PR00952">
    <property type="entry name" value="TYPE3IMQPROT"/>
</dbReference>
<dbReference type="EMBL" id="NUDL01000104">
    <property type="protein sequence ID" value="PEM47516.1"/>
    <property type="molecule type" value="Genomic_DNA"/>
</dbReference>
<dbReference type="InterPro" id="IPR002191">
    <property type="entry name" value="Bac_export_3"/>
</dbReference>
<dbReference type="EMBL" id="NVGE01000007">
    <property type="protein sequence ID" value="PFZ32603.1"/>
    <property type="molecule type" value="Genomic_DNA"/>
</dbReference>
<dbReference type="EMBL" id="NUEL01000006">
    <property type="protein sequence ID" value="PEJ10791.1"/>
    <property type="molecule type" value="Genomic_DNA"/>
</dbReference>
<evidence type="ECO:0000313" key="33">
    <source>
        <dbReference type="Proteomes" id="UP000223311"/>
    </source>
</evidence>
<evidence type="ECO:0000256" key="6">
    <source>
        <dbReference type="ARBA" id="ARBA00023136"/>
    </source>
</evidence>
<proteinExistence type="inferred from homology"/>
<accession>A0A1A9PPH8</accession>
<feature type="transmembrane region" description="Helical" evidence="7">
    <location>
        <begin position="20"/>
        <end position="39"/>
    </location>
</feature>
<dbReference type="EMBL" id="FMBE01000013">
    <property type="protein sequence ID" value="SCC14987.1"/>
    <property type="molecule type" value="Genomic_DNA"/>
</dbReference>
<reference evidence="8" key="3">
    <citation type="submission" date="2015-04" db="EMBL/GenBank/DDBJ databases">
        <authorList>
            <person name="Syromyatnikov M.Y."/>
            <person name="Popov V.N."/>
        </authorList>
    </citation>
    <scope>NUCLEOTIDE SEQUENCE</scope>
    <source>
        <strain evidence="8">B4147</strain>
    </source>
</reference>
<evidence type="ECO:0000313" key="36">
    <source>
        <dbReference type="Proteomes" id="UP000239236"/>
    </source>
</evidence>
<dbReference type="EMBL" id="NVPQ01000027">
    <property type="protein sequence ID" value="PDY41433.1"/>
    <property type="molecule type" value="Genomic_DNA"/>
</dbReference>
<evidence type="ECO:0000256" key="5">
    <source>
        <dbReference type="ARBA" id="ARBA00022989"/>
    </source>
</evidence>
<dbReference type="Proteomes" id="UP000195728">
    <property type="component" value="Unassembled WGS sequence"/>
</dbReference>
<dbReference type="Proteomes" id="UP001178303">
    <property type="component" value="Chromosome"/>
</dbReference>
<evidence type="ECO:0000313" key="8">
    <source>
        <dbReference type="EMBL" id="KKZ92177.1"/>
    </source>
</evidence>
<evidence type="ECO:0000313" key="24">
    <source>
        <dbReference type="Proteomes" id="UP000035350"/>
    </source>
</evidence>
<evidence type="ECO:0000313" key="14">
    <source>
        <dbReference type="EMBL" id="PFZ32603.1"/>
    </source>
</evidence>
<reference evidence="22 37" key="12">
    <citation type="journal article" date="2019" name="Environ. Microbiol.">
        <title>An active ?-lactamase is a part of an orchestrated cell wall stress resistance network of Bacillus subtilis and related rhizosphere species.</title>
        <authorList>
            <person name="Bucher T."/>
            <person name="Keren-Paz A."/>
            <person name="Hausser J."/>
            <person name="Olender T."/>
            <person name="Cytryn E."/>
            <person name="Kolodkin-Gal I."/>
        </authorList>
    </citation>
    <scope>NUCLEOTIDE SEQUENCE [LARGE SCALE GENOMIC DNA]</scope>
    <source>
        <strain evidence="22 37">I71</strain>
    </source>
</reference>
<evidence type="ECO:0000313" key="22">
    <source>
        <dbReference type="EMBL" id="TKH15525.1"/>
    </source>
</evidence>
<evidence type="ECO:0000313" key="19">
    <source>
        <dbReference type="EMBL" id="SCC11664.1"/>
    </source>
</evidence>
<evidence type="ECO:0000313" key="18">
    <source>
        <dbReference type="EMBL" id="PRT43238.1"/>
    </source>
</evidence>
<dbReference type="Proteomes" id="UP000223364">
    <property type="component" value="Unassembled WGS sequence"/>
</dbReference>
<dbReference type="SMR" id="A0A063CFV2"/>
<evidence type="ECO:0000313" key="27">
    <source>
        <dbReference type="Proteomes" id="UP000195728"/>
    </source>
</evidence>
<evidence type="ECO:0000313" key="15">
    <source>
        <dbReference type="EMBL" id="PHD60031.1"/>
    </source>
</evidence>
<dbReference type="Proteomes" id="UP000035350">
    <property type="component" value="Unassembled WGS sequence"/>
</dbReference>
<keyword evidence="9" id="KW-0969">Cilium</keyword>
<dbReference type="Proteomes" id="UP000225062">
    <property type="component" value="Unassembled WGS sequence"/>
</dbReference>
<evidence type="ECO:0000313" key="28">
    <source>
        <dbReference type="Proteomes" id="UP000196052"/>
    </source>
</evidence>
<evidence type="ECO:0000313" key="30">
    <source>
        <dbReference type="Proteomes" id="UP000220435"/>
    </source>
</evidence>
<evidence type="ECO:0000256" key="4">
    <source>
        <dbReference type="ARBA" id="ARBA00022692"/>
    </source>
</evidence>
<keyword evidence="9" id="KW-0282">Flagellum</keyword>
<dbReference type="EMBL" id="SZOM01000112">
    <property type="protein sequence ID" value="TKH15525.1"/>
    <property type="molecule type" value="Genomic_DNA"/>
</dbReference>
<dbReference type="PANTHER" id="PTHR34040">
    <property type="entry name" value="FLAGELLAR BIOSYNTHETIC PROTEIN FLIQ"/>
    <property type="match status" value="1"/>
</dbReference>
<evidence type="ECO:0000313" key="32">
    <source>
        <dbReference type="Proteomes" id="UP000222503"/>
    </source>
</evidence>
<dbReference type="Proteomes" id="UP000222503">
    <property type="component" value="Unassembled WGS sequence"/>
</dbReference>
<evidence type="ECO:0000313" key="10">
    <source>
        <dbReference type="EMBL" id="PDY41433.1"/>
    </source>
</evidence>
<reference evidence="29 31" key="9">
    <citation type="submission" date="2017-09" db="EMBL/GenBank/DDBJ databases">
        <title>Large-scale bioinformatics analysis of Bacillus genomes uncovers conserved roles of natural products in bacterial physiology.</title>
        <authorList>
            <consortium name="Agbiome Team Llc"/>
            <person name="Bleich R.M."/>
            <person name="Grubbs K.J."/>
            <person name="Santa Maria K.C."/>
            <person name="Allen S.E."/>
            <person name="Farag S."/>
            <person name="Shank E.A."/>
            <person name="Bowers A."/>
        </authorList>
    </citation>
    <scope>NUCLEOTIDE SEQUENCE [LARGE SCALE GENOMIC DNA]</scope>
    <source>
        <strain evidence="11 29">AFS004017</strain>
        <strain evidence="13 31">AFS010764</strain>
        <strain evidence="17 32">AFS029838</strain>
        <strain evidence="16 35">AFS032503</strain>
        <strain evidence="15 34">AFS044295</strain>
        <strain evidence="14 33">AFS080080</strain>
        <strain evidence="10">AFS098222</strain>
    </source>
</reference>
<evidence type="ECO:0000313" key="26">
    <source>
        <dbReference type="Proteomes" id="UP000194945"/>
    </source>
</evidence>
<reference evidence="8 24" key="1">
    <citation type="journal article" date="2015" name="Genome Announc.">
        <title>Next-Generation Whole-Genome Sequencing of Eight Strains of Bacillus cereus, Isolated from Food.</title>
        <authorList>
            <person name="Krawczyk A.O."/>
            <person name="de Jong A."/>
            <person name="Eijlander R.T."/>
            <person name="Berendsen E.M."/>
            <person name="Holsappel S."/>
            <person name="Wells-Bennik M.H."/>
            <person name="Kuipers O.P."/>
        </authorList>
    </citation>
    <scope>NUCLEOTIDE SEQUENCE [LARGE SCALE GENOMIC DNA]</scope>
    <source>
        <strain evidence="8 24">B4147</strain>
    </source>
</reference>
<keyword evidence="4 7" id="KW-0812">Transmembrane</keyword>
<evidence type="ECO:0000313" key="9">
    <source>
        <dbReference type="EMBL" id="OTX89167.1"/>
    </source>
</evidence>
<keyword evidence="36" id="KW-1185">Reference proteome</keyword>
<dbReference type="Proteomes" id="UP000196052">
    <property type="component" value="Unassembled WGS sequence"/>
</dbReference>
<evidence type="ECO:0000313" key="17">
    <source>
        <dbReference type="EMBL" id="PHG65079.1"/>
    </source>
</evidence>
<dbReference type="Proteomes" id="UP000220621">
    <property type="component" value="Unassembled WGS sequence"/>
</dbReference>